<keyword evidence="2" id="KW-0680">Restriction system</keyword>
<dbReference type="AlphaFoldDB" id="A0A0F6CKR9"/>
<dbReference type="Proteomes" id="UP000018735">
    <property type="component" value="Chromosome"/>
</dbReference>
<dbReference type="CDD" id="cd16961">
    <property type="entry name" value="RMtype1_S_TRD-CR_like"/>
    <property type="match status" value="1"/>
</dbReference>
<evidence type="ECO:0000256" key="2">
    <source>
        <dbReference type="ARBA" id="ARBA00022747"/>
    </source>
</evidence>
<keyword evidence="5" id="KW-0255">Endonuclease</keyword>
<evidence type="ECO:0000256" key="3">
    <source>
        <dbReference type="ARBA" id="ARBA00023125"/>
    </source>
</evidence>
<dbReference type="KEGG" id="mgz:GCW_02360"/>
<keyword evidence="3" id="KW-0238">DNA-binding</keyword>
<sequence length="367" mass="42786">MGLIRLGDCIELTDIRNSTLSFTWKNLKGLSINKNLIPTKANTNELNLKSYKIVRHNEFTYCTVTSRNGNKISLAYNDSDDCIVSSINPTFKVKDESKLLPRFLMMFFNRSEFDRYARFNSWGSARETFTWEDMCDIELDLPSVEIQRKYVAIYEGLLANLHSYESKLEELKLVCNGYIEDLRKKYPLQELRNYIDENKVKNESLDAHILGISNEGFIEPKQGVGNERNYTLFSYNDFVYSPPRINVGSIGLYKGNEKCACSPIYVTFHVNDLTKLNPDYLAMWYKRSEFLRYTEFYSIASVRNNFSFDLMQEYKIPIPPLEIQNSIVEVFNVYNKRKEYANRLKNIIKDICPLLVRGAIKEASEVK</sequence>
<comment type="similarity">
    <text evidence="1">Belongs to the type-I restriction system S methylase family.</text>
</comment>
<name>A0A0F6CKR9_MYCGL</name>
<keyword evidence="5" id="KW-0540">Nuclease</keyword>
<gene>
    <name evidence="5" type="ORF">GCW_02360</name>
</gene>
<dbReference type="PANTHER" id="PTHR30408:SF12">
    <property type="entry name" value="TYPE I RESTRICTION ENZYME MJAVIII SPECIFICITY SUBUNIT"/>
    <property type="match status" value="1"/>
</dbReference>
<feature type="domain" description="Type I restriction modification DNA specificity" evidence="4">
    <location>
        <begin position="212"/>
        <end position="348"/>
    </location>
</feature>
<dbReference type="GO" id="GO:0004519">
    <property type="term" value="F:endonuclease activity"/>
    <property type="evidence" value="ECO:0007669"/>
    <property type="project" value="UniProtKB-KW"/>
</dbReference>
<dbReference type="Pfam" id="PF01420">
    <property type="entry name" value="Methylase_S"/>
    <property type="match status" value="1"/>
</dbReference>
<dbReference type="InterPro" id="IPR044946">
    <property type="entry name" value="Restrct_endonuc_typeI_TRD_sf"/>
</dbReference>
<dbReference type="REBASE" id="74580">
    <property type="entry name" value="S.MgaS6I"/>
</dbReference>
<evidence type="ECO:0000313" key="6">
    <source>
        <dbReference type="Proteomes" id="UP000018735"/>
    </source>
</evidence>
<dbReference type="InterPro" id="IPR000055">
    <property type="entry name" value="Restrct_endonuc_typeI_TRD"/>
</dbReference>
<proteinExistence type="inferred from homology"/>
<dbReference type="InterPro" id="IPR052021">
    <property type="entry name" value="Type-I_RS_S_subunit"/>
</dbReference>
<evidence type="ECO:0000313" key="5">
    <source>
        <dbReference type="EMBL" id="AHB99691.1"/>
    </source>
</evidence>
<dbReference type="SUPFAM" id="SSF116734">
    <property type="entry name" value="DNA methylase specificity domain"/>
    <property type="match status" value="2"/>
</dbReference>
<dbReference type="Gene3D" id="3.90.220.20">
    <property type="entry name" value="DNA methylase specificity domains"/>
    <property type="match status" value="2"/>
</dbReference>
<dbReference type="PANTHER" id="PTHR30408">
    <property type="entry name" value="TYPE-1 RESTRICTION ENZYME ECOKI SPECIFICITY PROTEIN"/>
    <property type="match status" value="1"/>
</dbReference>
<dbReference type="EMBL" id="CP006916">
    <property type="protein sequence ID" value="AHB99691.1"/>
    <property type="molecule type" value="Genomic_DNA"/>
</dbReference>
<dbReference type="GO" id="GO:0003677">
    <property type="term" value="F:DNA binding"/>
    <property type="evidence" value="ECO:0007669"/>
    <property type="project" value="UniProtKB-KW"/>
</dbReference>
<dbReference type="RefSeq" id="WP_011884506.1">
    <property type="nucleotide sequence ID" value="NC_023030.2"/>
</dbReference>
<protein>
    <submittedName>
        <fullName evidence="5">Type I restriction endonuclease subunit S</fullName>
    </submittedName>
</protein>
<dbReference type="eggNOG" id="COG0732">
    <property type="taxonomic scope" value="Bacteria"/>
</dbReference>
<evidence type="ECO:0000259" key="4">
    <source>
        <dbReference type="Pfam" id="PF01420"/>
    </source>
</evidence>
<keyword evidence="5" id="KW-0378">Hydrolase</keyword>
<dbReference type="HOGENOM" id="CLU_062393_0_0_14"/>
<dbReference type="GO" id="GO:0009307">
    <property type="term" value="P:DNA restriction-modification system"/>
    <property type="evidence" value="ECO:0007669"/>
    <property type="project" value="UniProtKB-KW"/>
</dbReference>
<organism evidence="5 6">
    <name type="scientific">Mycoplasmoides gallisepticum S6</name>
    <dbReference type="NCBI Taxonomy" id="1006581"/>
    <lineage>
        <taxon>Bacteria</taxon>
        <taxon>Bacillati</taxon>
        <taxon>Mycoplasmatota</taxon>
        <taxon>Mycoplasmoidales</taxon>
        <taxon>Mycoplasmoidaceae</taxon>
        <taxon>Mycoplasmoides</taxon>
    </lineage>
</organism>
<accession>A0A0F6CKR9</accession>
<evidence type="ECO:0000256" key="1">
    <source>
        <dbReference type="ARBA" id="ARBA00010923"/>
    </source>
</evidence>
<reference evidence="5 6" key="1">
    <citation type="journal article" date="2011" name="PLoS ONE">
        <title>Core proteome of the minimal cell: comparative proteomics of three mollicute species.</title>
        <authorList>
            <person name="Fisunov G.Y."/>
            <person name="Alexeev D.G."/>
            <person name="Bazaleev N.A."/>
            <person name="Ladygina V.G."/>
            <person name="Galyamina M.A."/>
            <person name="Kondratov I.G."/>
            <person name="Zhukova N.A."/>
            <person name="Serebryakova M.V."/>
            <person name="Demina I.A."/>
            <person name="Govorun V.M."/>
        </authorList>
    </citation>
    <scope>NUCLEOTIDE SEQUENCE [LARGE SCALE GENOMIC DNA]</scope>
    <source>
        <strain evidence="5 6">S6</strain>
    </source>
</reference>